<dbReference type="Proteomes" id="UP000218437">
    <property type="component" value="Chromosome"/>
</dbReference>
<gene>
    <name evidence="2" type="ORF">CNX70_20475</name>
</gene>
<dbReference type="KEGG" id="jsv:CNX70_20475"/>
<accession>A0A290WZE3</accession>
<reference evidence="2 3" key="1">
    <citation type="submission" date="2017-09" db="EMBL/GenBank/DDBJ databases">
        <title>Complete genome sequence of Janthinobacterium svalbardensis PAMC 27463.</title>
        <authorList>
            <person name="Cho Y.-J."/>
            <person name="Cho A."/>
            <person name="Kim O.-S."/>
            <person name="Lee J.-I."/>
        </authorList>
    </citation>
    <scope>NUCLEOTIDE SEQUENCE [LARGE SCALE GENOMIC DNA]</scope>
    <source>
        <strain evidence="2 3">PAMC 27463</strain>
    </source>
</reference>
<dbReference type="InterPro" id="IPR014914">
    <property type="entry name" value="RES_dom"/>
</dbReference>
<feature type="domain" description="RES" evidence="1">
    <location>
        <begin position="49"/>
        <end position="184"/>
    </location>
</feature>
<name>A0A290WZE3_9BURK</name>
<sequence length="209" mass="22589">MTNSTATVAILRLPRLPQLPTALQTVRCDPATLYRVSGHATDEPYFGRANTYRFDDPHPQVAARFGTCYLGASLAVALAETLLHDRNPIHNHFMVGLAVIQARFVIRLTGEMLILANLTGAALRKLGDHAGLSGTSSYATTKAWSAAIHAHPDAVDGMLYMSRHKNDETALVLFHRAAPKLAMASATPLSVHPDFGQVATQLGIRSAWP</sequence>
<evidence type="ECO:0000259" key="1">
    <source>
        <dbReference type="SMART" id="SM00953"/>
    </source>
</evidence>
<dbReference type="AlphaFoldDB" id="A0A290WZE3"/>
<evidence type="ECO:0000313" key="3">
    <source>
        <dbReference type="Proteomes" id="UP000218437"/>
    </source>
</evidence>
<dbReference type="SMART" id="SM00953">
    <property type="entry name" value="RES"/>
    <property type="match status" value="1"/>
</dbReference>
<proteinExistence type="predicted"/>
<evidence type="ECO:0000313" key="2">
    <source>
        <dbReference type="EMBL" id="ATD62251.1"/>
    </source>
</evidence>
<organism evidence="2 3">
    <name type="scientific">Janthinobacterium svalbardensis</name>
    <dbReference type="NCBI Taxonomy" id="368607"/>
    <lineage>
        <taxon>Bacteria</taxon>
        <taxon>Pseudomonadati</taxon>
        <taxon>Pseudomonadota</taxon>
        <taxon>Betaproteobacteria</taxon>
        <taxon>Burkholderiales</taxon>
        <taxon>Oxalobacteraceae</taxon>
        <taxon>Janthinobacterium</taxon>
    </lineage>
</organism>
<dbReference type="EMBL" id="CP023422">
    <property type="protein sequence ID" value="ATD62251.1"/>
    <property type="molecule type" value="Genomic_DNA"/>
</dbReference>
<dbReference type="Pfam" id="PF08808">
    <property type="entry name" value="RES"/>
    <property type="match status" value="1"/>
</dbReference>
<protein>
    <recommendedName>
        <fullName evidence="1">RES domain-containing protein</fullName>
    </recommendedName>
</protein>
<keyword evidence="3" id="KW-1185">Reference proteome</keyword>